<keyword evidence="5" id="KW-0862">Zinc</keyword>
<dbReference type="SUPFAM" id="SSF57850">
    <property type="entry name" value="RING/U-box"/>
    <property type="match status" value="1"/>
</dbReference>
<dbReference type="InterPro" id="IPR001841">
    <property type="entry name" value="Znf_RING"/>
</dbReference>
<keyword evidence="5" id="KW-0863">Zinc-finger</keyword>
<dbReference type="AlphaFoldDB" id="A0A394DDJ0"/>
<dbReference type="EMBL" id="MLAU01022546">
    <property type="protein sequence ID" value="OIW21330.1"/>
    <property type="molecule type" value="Genomic_DNA"/>
</dbReference>
<sequence length="605" mass="64805">MGQSQSKGELLYQQVSYGNVEGIKSLHREGAGLEWMDREGKTPLIVACMNPELYNVAKTLIELGANINAYRPGRNAGTPLHHAAKRGLESIVKLLLSHGANALVLNDDCQTALEVARAKGHTNVVRAFESHLCLFSGWLREFHGPGFLEVVAPQLVSRKVWVVVLPAGFRNLTRPYKLELVIYSTMQEIVPSFLIGFYSMLNFVCLFPETRIRLGPVSENDRQQLTWFSNACKGIPQVNPEFLCNDLATAPPTAPPAAEDPELAMAIHASLQHAINDRPPFPDAHQNFEASSSSGVNNASKHGFVGTESPNTSESVNLHEAEQGGNNQHVQILENDNVSAGHTTSGLDFNPSAPPVTDAVPDDVPIQYPSIDSSPIDMSSPVVEKLPKEGKNADGNSSICVICLDAPAEGACIPCGHVAGCMSCLNEVKTKKPPFPDAHQNFEASSSSGVNNASKHGFVGTESPNTSESVNLHEAEQGGNNQHVQILENDNVSAGHTTSGLDFNPSAPPVTDAVPDDVPIQYPSIDSSPIDMSSPVVEKLPKEGKNADGNSSICVICLDAPAEGACIPCGHVAGCMSCLNEVKTKKWGCPVCRAKIDQVIKLYHV</sequence>
<feature type="compositionally biased region" description="Polar residues" evidence="6">
    <location>
        <begin position="444"/>
        <end position="454"/>
    </location>
</feature>
<feature type="region of interest" description="Disordered" evidence="6">
    <location>
        <begin position="444"/>
        <end position="467"/>
    </location>
</feature>
<keyword evidence="5" id="KW-0479">Metal-binding</keyword>
<gene>
    <name evidence="8" type="ORF">TanjilG_32146</name>
</gene>
<evidence type="ECO:0000256" key="4">
    <source>
        <dbReference type="PROSITE-ProRule" id="PRU00023"/>
    </source>
</evidence>
<dbReference type="InterPro" id="IPR013083">
    <property type="entry name" value="Znf_RING/FYVE/PHD"/>
</dbReference>
<dbReference type="Gramene" id="OIW21330">
    <property type="protein sequence ID" value="OIW21330"/>
    <property type="gene ID" value="TanjilG_32146"/>
</dbReference>
<dbReference type="PROSITE" id="PS50088">
    <property type="entry name" value="ANK_REPEAT"/>
    <property type="match status" value="2"/>
</dbReference>
<dbReference type="SMART" id="SM00184">
    <property type="entry name" value="RING"/>
    <property type="match status" value="2"/>
</dbReference>
<dbReference type="PANTHER" id="PTHR24166">
    <property type="entry name" value="ROLLING PEBBLES, ISOFORM B"/>
    <property type="match status" value="1"/>
</dbReference>
<organism evidence="8 9">
    <name type="scientific">Lupinus angustifolius</name>
    <name type="common">Narrow-leaved blue lupine</name>
    <dbReference type="NCBI Taxonomy" id="3871"/>
    <lineage>
        <taxon>Eukaryota</taxon>
        <taxon>Viridiplantae</taxon>
        <taxon>Streptophyta</taxon>
        <taxon>Embryophyta</taxon>
        <taxon>Tracheophyta</taxon>
        <taxon>Spermatophyta</taxon>
        <taxon>Magnoliopsida</taxon>
        <taxon>eudicotyledons</taxon>
        <taxon>Gunneridae</taxon>
        <taxon>Pentapetalae</taxon>
        <taxon>rosids</taxon>
        <taxon>fabids</taxon>
        <taxon>Fabales</taxon>
        <taxon>Fabaceae</taxon>
        <taxon>Papilionoideae</taxon>
        <taxon>50 kb inversion clade</taxon>
        <taxon>genistoids sensu lato</taxon>
        <taxon>core genistoids</taxon>
        <taxon>Genisteae</taxon>
        <taxon>Lupinus</taxon>
    </lineage>
</organism>
<dbReference type="SMART" id="SM00248">
    <property type="entry name" value="ANK"/>
    <property type="match status" value="3"/>
</dbReference>
<accession>A0A394DDJ0</accession>
<evidence type="ECO:0000256" key="3">
    <source>
        <dbReference type="ARBA" id="ARBA00023043"/>
    </source>
</evidence>
<feature type="repeat" description="ANK" evidence="4">
    <location>
        <begin position="39"/>
        <end position="72"/>
    </location>
</feature>
<dbReference type="InterPro" id="IPR050889">
    <property type="entry name" value="Dendritic_Spine_Reg/Scaffold"/>
</dbReference>
<dbReference type="GO" id="GO:0008270">
    <property type="term" value="F:zinc ion binding"/>
    <property type="evidence" value="ECO:0007669"/>
    <property type="project" value="UniProtKB-KW"/>
</dbReference>
<dbReference type="Pfam" id="PF13920">
    <property type="entry name" value="zf-C3HC4_3"/>
    <property type="match status" value="2"/>
</dbReference>
<evidence type="ECO:0000256" key="6">
    <source>
        <dbReference type="SAM" id="MobiDB-lite"/>
    </source>
</evidence>
<dbReference type="PROSITE" id="PS50297">
    <property type="entry name" value="ANK_REP_REGION"/>
    <property type="match status" value="2"/>
</dbReference>
<dbReference type="CDD" id="cd23129">
    <property type="entry name" value="RING-HC_XBAT35-like"/>
    <property type="match status" value="1"/>
</dbReference>
<feature type="region of interest" description="Disordered" evidence="6">
    <location>
        <begin position="290"/>
        <end position="324"/>
    </location>
</feature>
<dbReference type="GO" id="GO:0005886">
    <property type="term" value="C:plasma membrane"/>
    <property type="evidence" value="ECO:0007669"/>
    <property type="project" value="UniProtKB-SubCell"/>
</dbReference>
<evidence type="ECO:0000313" key="8">
    <source>
        <dbReference type="EMBL" id="OIW21330.1"/>
    </source>
</evidence>
<dbReference type="SUPFAM" id="SSF48403">
    <property type="entry name" value="Ankyrin repeat"/>
    <property type="match status" value="1"/>
</dbReference>
<evidence type="ECO:0000256" key="2">
    <source>
        <dbReference type="ARBA" id="ARBA00022737"/>
    </source>
</evidence>
<feature type="repeat" description="ANK" evidence="4">
    <location>
        <begin position="75"/>
        <end position="107"/>
    </location>
</feature>
<dbReference type="Gene3D" id="1.25.40.20">
    <property type="entry name" value="Ankyrin repeat-containing domain"/>
    <property type="match status" value="2"/>
</dbReference>
<dbReference type="Proteomes" id="UP000188354">
    <property type="component" value="Unassembled WGS sequence"/>
</dbReference>
<evidence type="ECO:0000256" key="5">
    <source>
        <dbReference type="PROSITE-ProRule" id="PRU00175"/>
    </source>
</evidence>
<dbReference type="Pfam" id="PF12796">
    <property type="entry name" value="Ank_2"/>
    <property type="match status" value="1"/>
</dbReference>
<comment type="caution">
    <text evidence="8">The sequence shown here is derived from an EMBL/GenBank/DDBJ whole genome shotgun (WGS) entry which is preliminary data.</text>
</comment>
<dbReference type="STRING" id="3871.A0A394DDJ0"/>
<dbReference type="Gene3D" id="3.30.40.10">
    <property type="entry name" value="Zinc/RING finger domain, C3HC4 (zinc finger)"/>
    <property type="match status" value="2"/>
</dbReference>
<dbReference type="PROSITE" id="PS50089">
    <property type="entry name" value="ZF_RING_2"/>
    <property type="match status" value="1"/>
</dbReference>
<feature type="compositionally biased region" description="Polar residues" evidence="6">
    <location>
        <begin position="290"/>
        <end position="300"/>
    </location>
</feature>
<name>A0A394DDJ0_LUPAN</name>
<evidence type="ECO:0000256" key="1">
    <source>
        <dbReference type="ARBA" id="ARBA00004413"/>
    </source>
</evidence>
<dbReference type="InterPro" id="IPR036770">
    <property type="entry name" value="Ankyrin_rpt-contain_sf"/>
</dbReference>
<protein>
    <recommendedName>
        <fullName evidence="7">RING-type domain-containing protein</fullName>
    </recommendedName>
</protein>
<evidence type="ECO:0000313" key="9">
    <source>
        <dbReference type="Proteomes" id="UP000188354"/>
    </source>
</evidence>
<keyword evidence="9" id="KW-1185">Reference proteome</keyword>
<reference evidence="8 9" key="1">
    <citation type="journal article" date="2017" name="Plant Biotechnol. J.">
        <title>A comprehensive draft genome sequence for lupin (Lupinus angustifolius), an emerging health food: insights into plant-microbe interactions and legume evolution.</title>
        <authorList>
            <person name="Hane J.K."/>
            <person name="Ming Y."/>
            <person name="Kamphuis L.G."/>
            <person name="Nelson M.N."/>
            <person name="Garg G."/>
            <person name="Atkins C.A."/>
            <person name="Bayer P.E."/>
            <person name="Bravo A."/>
            <person name="Bringans S."/>
            <person name="Cannon S."/>
            <person name="Edwards D."/>
            <person name="Foley R."/>
            <person name="Gao L.L."/>
            <person name="Harrison M.J."/>
            <person name="Huang W."/>
            <person name="Hurgobin B."/>
            <person name="Li S."/>
            <person name="Liu C.W."/>
            <person name="McGrath A."/>
            <person name="Morahan G."/>
            <person name="Murray J."/>
            <person name="Weller J."/>
            <person name="Jian J."/>
            <person name="Singh K.B."/>
        </authorList>
    </citation>
    <scope>NUCLEOTIDE SEQUENCE [LARGE SCALE GENOMIC DNA]</scope>
    <source>
        <strain evidence="9">cv. Tanjil</strain>
        <tissue evidence="8">Whole plant</tissue>
    </source>
</reference>
<feature type="domain" description="RING-type" evidence="7">
    <location>
        <begin position="554"/>
        <end position="593"/>
    </location>
</feature>
<dbReference type="Pfam" id="PF00023">
    <property type="entry name" value="Ank"/>
    <property type="match status" value="1"/>
</dbReference>
<dbReference type="InterPro" id="IPR002110">
    <property type="entry name" value="Ankyrin_rpt"/>
</dbReference>
<dbReference type="PANTHER" id="PTHR24166:SF45">
    <property type="entry name" value="E3 UBIQUITIN-PROTEIN LIGASE XBAT35"/>
    <property type="match status" value="1"/>
</dbReference>
<keyword evidence="2" id="KW-0677">Repeat</keyword>
<comment type="subcellular location">
    <subcellularLocation>
        <location evidence="1">Cell membrane</location>
        <topology evidence="1">Peripheral membrane protein</topology>
        <orientation evidence="1">Cytoplasmic side</orientation>
    </subcellularLocation>
</comment>
<proteinExistence type="predicted"/>
<evidence type="ECO:0000259" key="7">
    <source>
        <dbReference type="PROSITE" id="PS50089"/>
    </source>
</evidence>
<keyword evidence="3 4" id="KW-0040">ANK repeat</keyword>